<dbReference type="AlphaFoldDB" id="A0A4Y2GP93"/>
<accession>A0A4Y2GP93</accession>
<protein>
    <submittedName>
        <fullName evidence="1">Uncharacterized protein</fullName>
    </submittedName>
</protein>
<sequence>MLDPWGRLNIIKELYQPFLAHSFRDFVNEARVDWGQRRALIGPWGAEGGRRGSNEIMTGFGLRLQFLNPIAQLSPPFKGINLLLEGKNIRRLPSKASALELLKMFSTIVK</sequence>
<comment type="caution">
    <text evidence="1">The sequence shown here is derived from an EMBL/GenBank/DDBJ whole genome shotgun (WGS) entry which is preliminary data.</text>
</comment>
<dbReference type="Proteomes" id="UP000499080">
    <property type="component" value="Unassembled WGS sequence"/>
</dbReference>
<evidence type="ECO:0000313" key="2">
    <source>
        <dbReference type="Proteomes" id="UP000499080"/>
    </source>
</evidence>
<proteinExistence type="predicted"/>
<dbReference type="EMBL" id="BGPR01099939">
    <property type="protein sequence ID" value="GBM54358.1"/>
    <property type="molecule type" value="Genomic_DNA"/>
</dbReference>
<gene>
    <name evidence="1" type="ORF">AVEN_157422_1</name>
</gene>
<name>A0A4Y2GP93_ARAVE</name>
<evidence type="ECO:0000313" key="1">
    <source>
        <dbReference type="EMBL" id="GBM54358.1"/>
    </source>
</evidence>
<organism evidence="1 2">
    <name type="scientific">Araneus ventricosus</name>
    <name type="common">Orbweaver spider</name>
    <name type="synonym">Epeira ventricosa</name>
    <dbReference type="NCBI Taxonomy" id="182803"/>
    <lineage>
        <taxon>Eukaryota</taxon>
        <taxon>Metazoa</taxon>
        <taxon>Ecdysozoa</taxon>
        <taxon>Arthropoda</taxon>
        <taxon>Chelicerata</taxon>
        <taxon>Arachnida</taxon>
        <taxon>Araneae</taxon>
        <taxon>Araneomorphae</taxon>
        <taxon>Entelegynae</taxon>
        <taxon>Araneoidea</taxon>
        <taxon>Araneidae</taxon>
        <taxon>Araneus</taxon>
    </lineage>
</organism>
<keyword evidence="2" id="KW-1185">Reference proteome</keyword>
<reference evidence="1 2" key="1">
    <citation type="journal article" date="2019" name="Sci. Rep.">
        <title>Orb-weaving spider Araneus ventricosus genome elucidates the spidroin gene catalogue.</title>
        <authorList>
            <person name="Kono N."/>
            <person name="Nakamura H."/>
            <person name="Ohtoshi R."/>
            <person name="Moran D.A.P."/>
            <person name="Shinohara A."/>
            <person name="Yoshida Y."/>
            <person name="Fujiwara M."/>
            <person name="Mori M."/>
            <person name="Tomita M."/>
            <person name="Arakawa K."/>
        </authorList>
    </citation>
    <scope>NUCLEOTIDE SEQUENCE [LARGE SCALE GENOMIC DNA]</scope>
</reference>